<feature type="region of interest" description="Disordered" evidence="5">
    <location>
        <begin position="256"/>
        <end position="282"/>
    </location>
</feature>
<name>A0A4T0FU58_9BASI</name>
<feature type="compositionally biased region" description="Polar residues" evidence="5">
    <location>
        <begin position="256"/>
        <end position="268"/>
    </location>
</feature>
<dbReference type="Proteomes" id="UP000310189">
    <property type="component" value="Unassembled WGS sequence"/>
</dbReference>
<dbReference type="EMBL" id="SPNW01000011">
    <property type="protein sequence ID" value="TIA91605.1"/>
    <property type="molecule type" value="Genomic_DNA"/>
</dbReference>
<feature type="region of interest" description="Disordered" evidence="5">
    <location>
        <begin position="130"/>
        <end position="149"/>
    </location>
</feature>
<accession>A0A4T0FU58</accession>
<sequence>MDTKFLEIRLSSNTTSADDILHALYHASNKLPLHILYSNQNDVFYLEFPHLNDAINALRLNDSSHFSAKVIDSLDSSAGPLALIHSTQNPTPGSWSCSYCSFNNPASLSFCLRCLRPSDGAQTQATHANTAQPLNEHSASGPPVGSILNPIIVGQSEMTQPRSSTTPRSAVLSPPILSPTLPSSPLSSPNSPPLSTMSTISSSPPHTTPPQNLFDVLASLPTPSSMPNQYAPQIPSRNPAHLQNTTSPTIKTLPLTAQTAQSPQSPQEGQLPPILNTGSQGPMQMQPGDWVCTCGFVNWRRRKQCYRCHPFANGNNGELARAAQRAAQLASMPQADTGTGTGTGIGHGGDHDEHDMAFAFDAHDINISQEVLDRELNNSDIRYMSALQSQYPRPNSHPAPGTEAAYRTFLASKKAWGAHNGIDVDEYGMPPISRNTPHSSNETFEDLKDLLQRVQSRR</sequence>
<dbReference type="SUPFAM" id="SSF90209">
    <property type="entry name" value="Ran binding protein zinc finger-like"/>
    <property type="match status" value="1"/>
</dbReference>
<dbReference type="PANTHER" id="PTHR23111:SF40">
    <property type="entry name" value="RNA-BINDING PROTEIN INVOLVED IN HETEROCHROMATIN ASSEMBLY-RELATED"/>
    <property type="match status" value="1"/>
</dbReference>
<dbReference type="GO" id="GO:0008270">
    <property type="term" value="F:zinc ion binding"/>
    <property type="evidence" value="ECO:0007669"/>
    <property type="project" value="UniProtKB-KW"/>
</dbReference>
<feature type="region of interest" description="Disordered" evidence="5">
    <location>
        <begin position="157"/>
        <end position="210"/>
    </location>
</feature>
<dbReference type="PROSITE" id="PS50199">
    <property type="entry name" value="ZF_RANBP2_2"/>
    <property type="match status" value="1"/>
</dbReference>
<keyword evidence="2 4" id="KW-0863">Zinc-finger</keyword>
<organism evidence="7 8">
    <name type="scientific">Wallemia hederae</name>
    <dbReference type="NCBI Taxonomy" id="1540922"/>
    <lineage>
        <taxon>Eukaryota</taxon>
        <taxon>Fungi</taxon>
        <taxon>Dikarya</taxon>
        <taxon>Basidiomycota</taxon>
        <taxon>Wallemiomycotina</taxon>
        <taxon>Wallemiomycetes</taxon>
        <taxon>Wallemiales</taxon>
        <taxon>Wallemiaceae</taxon>
        <taxon>Wallemia</taxon>
    </lineage>
</organism>
<reference evidence="7 8" key="1">
    <citation type="submission" date="2019-03" db="EMBL/GenBank/DDBJ databases">
        <title>Sequencing 23 genomes of Wallemia ichthyophaga.</title>
        <authorList>
            <person name="Gostincar C."/>
        </authorList>
    </citation>
    <scope>NUCLEOTIDE SEQUENCE [LARGE SCALE GENOMIC DNA]</scope>
    <source>
        <strain evidence="7 8">EXF-5753</strain>
    </source>
</reference>
<keyword evidence="8" id="KW-1185">Reference proteome</keyword>
<dbReference type="InterPro" id="IPR001876">
    <property type="entry name" value="Znf_RanBP2"/>
</dbReference>
<proteinExistence type="predicted"/>
<feature type="domain" description="RanBP2-type" evidence="6">
    <location>
        <begin position="91"/>
        <end position="120"/>
    </location>
</feature>
<dbReference type="PANTHER" id="PTHR23111">
    <property type="entry name" value="ZINC FINGER PROTEIN"/>
    <property type="match status" value="1"/>
</dbReference>
<dbReference type="Gene3D" id="4.10.1060.10">
    <property type="entry name" value="Zinc finger, RanBP2-type"/>
    <property type="match status" value="2"/>
</dbReference>
<evidence type="ECO:0000313" key="7">
    <source>
        <dbReference type="EMBL" id="TIA91605.1"/>
    </source>
</evidence>
<evidence type="ECO:0000313" key="8">
    <source>
        <dbReference type="Proteomes" id="UP000310189"/>
    </source>
</evidence>
<evidence type="ECO:0000256" key="2">
    <source>
        <dbReference type="ARBA" id="ARBA00022771"/>
    </source>
</evidence>
<keyword evidence="1" id="KW-0479">Metal-binding</keyword>
<dbReference type="AlphaFoldDB" id="A0A4T0FU58"/>
<dbReference type="PROSITE" id="PS01358">
    <property type="entry name" value="ZF_RANBP2_1"/>
    <property type="match status" value="1"/>
</dbReference>
<protein>
    <recommendedName>
        <fullName evidence="6">RanBP2-type domain-containing protein</fullName>
    </recommendedName>
</protein>
<dbReference type="InterPro" id="IPR036443">
    <property type="entry name" value="Znf_RanBP2_sf"/>
</dbReference>
<evidence type="ECO:0000256" key="1">
    <source>
        <dbReference type="ARBA" id="ARBA00022723"/>
    </source>
</evidence>
<feature type="compositionally biased region" description="Polar residues" evidence="5">
    <location>
        <begin position="157"/>
        <end position="168"/>
    </location>
</feature>
<dbReference type="GO" id="GO:0003729">
    <property type="term" value="F:mRNA binding"/>
    <property type="evidence" value="ECO:0007669"/>
    <property type="project" value="TreeGrafter"/>
</dbReference>
<feature type="compositionally biased region" description="Low complexity" evidence="5">
    <location>
        <begin position="172"/>
        <end position="205"/>
    </location>
</feature>
<dbReference type="SMART" id="SM00547">
    <property type="entry name" value="ZnF_RBZ"/>
    <property type="match status" value="2"/>
</dbReference>
<dbReference type="OrthoDB" id="448399at2759"/>
<evidence type="ECO:0000256" key="3">
    <source>
        <dbReference type="ARBA" id="ARBA00022833"/>
    </source>
</evidence>
<keyword evidence="3" id="KW-0862">Zinc</keyword>
<comment type="caution">
    <text evidence="7">The sequence shown here is derived from an EMBL/GenBank/DDBJ whole genome shotgun (WGS) entry which is preliminary data.</text>
</comment>
<evidence type="ECO:0000256" key="5">
    <source>
        <dbReference type="SAM" id="MobiDB-lite"/>
    </source>
</evidence>
<evidence type="ECO:0000259" key="6">
    <source>
        <dbReference type="PROSITE" id="PS50199"/>
    </source>
</evidence>
<gene>
    <name evidence="7" type="ORF">E3P99_01010</name>
</gene>
<evidence type="ECO:0000256" key="4">
    <source>
        <dbReference type="PROSITE-ProRule" id="PRU00322"/>
    </source>
</evidence>